<dbReference type="Proteomes" id="UP000051184">
    <property type="component" value="Unassembled WGS sequence"/>
</dbReference>
<reference evidence="7" key="1">
    <citation type="submission" date="2015-09" db="EMBL/GenBank/DDBJ databases">
        <authorList>
            <person name="Rodrigo-Torres Lidia"/>
            <person name="Arahal R.David."/>
        </authorList>
    </citation>
    <scope>NUCLEOTIDE SEQUENCE [LARGE SCALE GENOMIC DNA]</scope>
    <source>
        <strain evidence="7">CECT 5114</strain>
    </source>
</reference>
<feature type="signal peptide" evidence="4">
    <location>
        <begin position="1"/>
        <end position="20"/>
    </location>
</feature>
<evidence type="ECO:0000256" key="4">
    <source>
        <dbReference type="SAM" id="SignalP"/>
    </source>
</evidence>
<evidence type="ECO:0000259" key="5">
    <source>
        <dbReference type="Pfam" id="PF13458"/>
    </source>
</evidence>
<dbReference type="CDD" id="cd06346">
    <property type="entry name" value="PBP1_ABC_ligand_binding-like"/>
    <property type="match status" value="1"/>
</dbReference>
<dbReference type="InterPro" id="IPR028082">
    <property type="entry name" value="Peripla_BP_I"/>
</dbReference>
<feature type="chain" id="PRO_5006065537" evidence="4">
    <location>
        <begin position="21"/>
        <end position="398"/>
    </location>
</feature>
<evidence type="ECO:0000313" key="6">
    <source>
        <dbReference type="EMBL" id="CUK26279.1"/>
    </source>
</evidence>
<evidence type="ECO:0000256" key="1">
    <source>
        <dbReference type="ARBA" id="ARBA00010062"/>
    </source>
</evidence>
<comment type="similarity">
    <text evidence="1">Belongs to the leucine-binding protein family.</text>
</comment>
<dbReference type="Pfam" id="PF13458">
    <property type="entry name" value="Peripla_BP_6"/>
    <property type="match status" value="1"/>
</dbReference>
<evidence type="ECO:0000256" key="3">
    <source>
        <dbReference type="ARBA" id="ARBA00022970"/>
    </source>
</evidence>
<dbReference type="AlphaFoldDB" id="A0A0P1IRP2"/>
<organism evidence="6 7">
    <name type="scientific">Cognatishimia activa</name>
    <dbReference type="NCBI Taxonomy" id="1715691"/>
    <lineage>
        <taxon>Bacteria</taxon>
        <taxon>Pseudomonadati</taxon>
        <taxon>Pseudomonadota</taxon>
        <taxon>Alphaproteobacteria</taxon>
        <taxon>Rhodobacterales</taxon>
        <taxon>Paracoccaceae</taxon>
        <taxon>Cognatishimia</taxon>
    </lineage>
</organism>
<sequence>MKKFLLTSAAASLVAGSAFAGGHGDEVKVGLMLGFSGPAESYAPPMAGGARAAVAEIAESGLFLGGKKLTLVEGDSTCADAAIATSVAERFVTSDGVSGIIGALCSGATTAALQNVAVPNGMVMISPSATSPALSTIEDNGLFFRATPSDARQGAVMAELLLSEGVESVAVTYTNNDYGKGLADAFEANFTAGGGEVTINASHEDGKGDYSAEVGALASAGGDRLVVVGYADQGGKGIIQGALDTGAFDLFHLPDAMVGFATEANFGSDLDGSMGQVPGTDAPGGDLFVPIGEANGFDATAPFSPESYDAAAILLLAMQAAGSNDPAVYKDKMFDVANAPGEQIFPGELAKALQILADGGEIDLVGASAVELIEPGEASGSYRVIKTVNGKQETVGYR</sequence>
<dbReference type="OrthoDB" id="7337537at2"/>
<keyword evidence="2 4" id="KW-0732">Signal</keyword>
<accession>A0A0P1IRP2</accession>
<dbReference type="GO" id="GO:0006865">
    <property type="term" value="P:amino acid transport"/>
    <property type="evidence" value="ECO:0007669"/>
    <property type="project" value="UniProtKB-KW"/>
</dbReference>
<keyword evidence="3" id="KW-0029">Amino-acid transport</keyword>
<dbReference type="STRING" id="1715691.TA5113_00916"/>
<evidence type="ECO:0000313" key="7">
    <source>
        <dbReference type="Proteomes" id="UP000051184"/>
    </source>
</evidence>
<dbReference type="RefSeq" id="WP_058315192.1">
    <property type="nucleotide sequence ID" value="NZ_CYTO01000009.1"/>
</dbReference>
<protein>
    <submittedName>
        <fullName evidence="6">Leucine-specific-binding protein</fullName>
    </submittedName>
</protein>
<dbReference type="InterPro" id="IPR051010">
    <property type="entry name" value="BCAA_transport"/>
</dbReference>
<proteinExistence type="inferred from homology"/>
<name>A0A0P1IRP2_9RHOB</name>
<dbReference type="PANTHER" id="PTHR30483:SF6">
    <property type="entry name" value="PERIPLASMIC BINDING PROTEIN OF ABC TRANSPORTER FOR NATURAL AMINO ACIDS"/>
    <property type="match status" value="1"/>
</dbReference>
<gene>
    <name evidence="6" type="primary">livK</name>
    <name evidence="6" type="ORF">TA5114_02088</name>
</gene>
<dbReference type="InterPro" id="IPR028081">
    <property type="entry name" value="Leu-bd"/>
</dbReference>
<dbReference type="EMBL" id="CYUE01000020">
    <property type="protein sequence ID" value="CUK26279.1"/>
    <property type="molecule type" value="Genomic_DNA"/>
</dbReference>
<dbReference type="PANTHER" id="PTHR30483">
    <property type="entry name" value="LEUCINE-SPECIFIC-BINDING PROTEIN"/>
    <property type="match status" value="1"/>
</dbReference>
<evidence type="ECO:0000256" key="2">
    <source>
        <dbReference type="ARBA" id="ARBA00022729"/>
    </source>
</evidence>
<keyword evidence="3" id="KW-0813">Transport</keyword>
<dbReference type="SUPFAM" id="SSF53822">
    <property type="entry name" value="Periplasmic binding protein-like I"/>
    <property type="match status" value="1"/>
</dbReference>
<dbReference type="Gene3D" id="3.40.50.2300">
    <property type="match status" value="2"/>
</dbReference>
<keyword evidence="7" id="KW-1185">Reference proteome</keyword>
<feature type="domain" description="Leucine-binding protein" evidence="5">
    <location>
        <begin position="26"/>
        <end position="333"/>
    </location>
</feature>